<dbReference type="Proteomes" id="UP000700596">
    <property type="component" value="Unassembled WGS sequence"/>
</dbReference>
<feature type="compositionally biased region" description="Low complexity" evidence="1">
    <location>
        <begin position="392"/>
        <end position="404"/>
    </location>
</feature>
<keyword evidence="3" id="KW-1185">Reference proteome</keyword>
<dbReference type="OrthoDB" id="5362656at2759"/>
<feature type="compositionally biased region" description="Basic residues" evidence="1">
    <location>
        <begin position="454"/>
        <end position="463"/>
    </location>
</feature>
<proteinExistence type="predicted"/>
<name>A0A9P9DJ36_9PLEO</name>
<dbReference type="InterPro" id="IPR001680">
    <property type="entry name" value="WD40_rpt"/>
</dbReference>
<comment type="caution">
    <text evidence="2">The sequence shown here is derived from an EMBL/GenBank/DDBJ whole genome shotgun (WGS) entry which is preliminary data.</text>
</comment>
<gene>
    <name evidence="2" type="ORF">B0J11DRAFT_590869</name>
</gene>
<reference evidence="2" key="1">
    <citation type="journal article" date="2021" name="Nat. Commun.">
        <title>Genetic determinants of endophytism in the Arabidopsis root mycobiome.</title>
        <authorList>
            <person name="Mesny F."/>
            <person name="Miyauchi S."/>
            <person name="Thiergart T."/>
            <person name="Pickel B."/>
            <person name="Atanasova L."/>
            <person name="Karlsson M."/>
            <person name="Huettel B."/>
            <person name="Barry K.W."/>
            <person name="Haridas S."/>
            <person name="Chen C."/>
            <person name="Bauer D."/>
            <person name="Andreopoulos W."/>
            <person name="Pangilinan J."/>
            <person name="LaButti K."/>
            <person name="Riley R."/>
            <person name="Lipzen A."/>
            <person name="Clum A."/>
            <person name="Drula E."/>
            <person name="Henrissat B."/>
            <person name="Kohler A."/>
            <person name="Grigoriev I.V."/>
            <person name="Martin F.M."/>
            <person name="Hacquard S."/>
        </authorList>
    </citation>
    <scope>NUCLEOTIDE SEQUENCE</scope>
    <source>
        <strain evidence="2">MPI-CAGE-CH-0243</strain>
    </source>
</reference>
<sequence length="475" mass="51763">MTASNLLIITPSTILLHSQSSQHQLFTCSPESGILNARAAPDNSGLLAIADNHLVILYDTNQGKDKKYTLRSGDGDPRMLLFSPDSKMLYFTTTLSPSIQVYCIPDNTLLSPLLPHPSPPTVLCLSEFGDVLLSASPKPPTISIFDLRLPGTAPIRVVPSHTRSPVNCAMFQQSNNDDGAGSYIFALGFQDGSLGVYNLVMPRLSLYQAPQLMDPDLLTPIHVRRPKKLACVSRLHKASMRGIMAVAFLPGHPSRMRVLGMPTSLAVTASAPVRSRGRRDKDVILNGDVPNDEEEDEVLNEATEVLIAVGLQTGQVLVFNILGLLIRELEGGKASIVNVQWVRNMQQPTILPKRRPSAIGDGLMTLKQSVLDMMIGDNSGLELENTDGTVQRNPSSPSRGGSSNAIPSIRAKDLFSSGQESMGPIPKRHLSRIYPLDPRKLSNGTPTPPIPPRSLKRPRRSFTRPRIVTETFKTP</sequence>
<dbReference type="EMBL" id="JAGMWT010000011">
    <property type="protein sequence ID" value="KAH7119849.1"/>
    <property type="molecule type" value="Genomic_DNA"/>
</dbReference>
<feature type="non-terminal residue" evidence="2">
    <location>
        <position position="1"/>
    </location>
</feature>
<dbReference type="SMART" id="SM00320">
    <property type="entry name" value="WD40"/>
    <property type="match status" value="3"/>
</dbReference>
<feature type="region of interest" description="Disordered" evidence="1">
    <location>
        <begin position="379"/>
        <end position="475"/>
    </location>
</feature>
<accession>A0A9P9DJ36</accession>
<evidence type="ECO:0000256" key="1">
    <source>
        <dbReference type="SAM" id="MobiDB-lite"/>
    </source>
</evidence>
<organism evidence="2 3">
    <name type="scientific">Dendryphion nanum</name>
    <dbReference type="NCBI Taxonomy" id="256645"/>
    <lineage>
        <taxon>Eukaryota</taxon>
        <taxon>Fungi</taxon>
        <taxon>Dikarya</taxon>
        <taxon>Ascomycota</taxon>
        <taxon>Pezizomycotina</taxon>
        <taxon>Dothideomycetes</taxon>
        <taxon>Pleosporomycetidae</taxon>
        <taxon>Pleosporales</taxon>
        <taxon>Torulaceae</taxon>
        <taxon>Dendryphion</taxon>
    </lineage>
</organism>
<dbReference type="SUPFAM" id="SSF50978">
    <property type="entry name" value="WD40 repeat-like"/>
    <property type="match status" value="1"/>
</dbReference>
<dbReference type="Gene3D" id="2.130.10.10">
    <property type="entry name" value="YVTN repeat-like/Quinoprotein amine dehydrogenase"/>
    <property type="match status" value="1"/>
</dbReference>
<protein>
    <submittedName>
        <fullName evidence="2">WD40-repeat-containing domain protein</fullName>
    </submittedName>
</protein>
<dbReference type="InterPro" id="IPR015943">
    <property type="entry name" value="WD40/YVTN_repeat-like_dom_sf"/>
</dbReference>
<evidence type="ECO:0000313" key="2">
    <source>
        <dbReference type="EMBL" id="KAH7119849.1"/>
    </source>
</evidence>
<dbReference type="AlphaFoldDB" id="A0A9P9DJ36"/>
<dbReference type="InterPro" id="IPR036322">
    <property type="entry name" value="WD40_repeat_dom_sf"/>
</dbReference>
<evidence type="ECO:0000313" key="3">
    <source>
        <dbReference type="Proteomes" id="UP000700596"/>
    </source>
</evidence>